<protein>
    <recommendedName>
        <fullName evidence="3">LPS export ABC transporter periplasmic protein LptC</fullName>
    </recommendedName>
</protein>
<evidence type="ECO:0000313" key="2">
    <source>
        <dbReference type="Proteomes" id="UP000243197"/>
    </source>
</evidence>
<dbReference type="EMBL" id="AP014564">
    <property type="protein sequence ID" value="BAV95358.1"/>
    <property type="molecule type" value="Genomic_DNA"/>
</dbReference>
<dbReference type="GO" id="GO:0015221">
    <property type="term" value="F:lipopolysaccharide transmembrane transporter activity"/>
    <property type="evidence" value="ECO:0007669"/>
    <property type="project" value="InterPro"/>
</dbReference>
<dbReference type="KEGG" id="ise:JBKA6_1345"/>
<sequence>MSCENNIEEIDKIIDISEMRTNYAKSLNLVYTDSGRVKVRFKTPEVIAFDKKEEPYREFPKGIEVSVFNDEVEGAANFIKSNYAKEYTTKGFLELKSNVIIINSKGDTIYTEELFWDRVTKKIYSEDLVKISSKNETLIGKNGFEAPDDMSTYNLKGISGDINME</sequence>
<accession>A0A1J1E7P6</accession>
<dbReference type="Proteomes" id="UP000243197">
    <property type="component" value="Chromosome"/>
</dbReference>
<reference evidence="1 2" key="1">
    <citation type="submission" date="2014-03" db="EMBL/GenBank/DDBJ databases">
        <title>complete genome sequence of Flavobacteriaceae bacterium JBKA-6.</title>
        <authorList>
            <person name="Takano T."/>
            <person name="Nakamura Y."/>
            <person name="Takuma S."/>
            <person name="Yasuike M."/>
            <person name="Matsuyama T."/>
            <person name="Sakai T."/>
            <person name="Fujiwara A."/>
            <person name="Kimoto K."/>
            <person name="Fukuda Y."/>
            <person name="Kondo H."/>
            <person name="Hirono I."/>
            <person name="Nakayasu C."/>
        </authorList>
    </citation>
    <scope>NUCLEOTIDE SEQUENCE [LARGE SCALE GENOMIC DNA]</scope>
    <source>
        <strain evidence="1 2">JBKA-6</strain>
    </source>
</reference>
<dbReference type="GO" id="GO:0005886">
    <property type="term" value="C:plasma membrane"/>
    <property type="evidence" value="ECO:0007669"/>
    <property type="project" value="InterPro"/>
</dbReference>
<dbReference type="Pfam" id="PF06835">
    <property type="entry name" value="LptC"/>
    <property type="match status" value="1"/>
</dbReference>
<proteinExistence type="predicted"/>
<dbReference type="InterPro" id="IPR010664">
    <property type="entry name" value="LipoPS_assembly_LptC-rel"/>
</dbReference>
<dbReference type="NCBIfam" id="TIGR04409">
    <property type="entry name" value="LptC_YrbK"/>
    <property type="match status" value="1"/>
</dbReference>
<evidence type="ECO:0008006" key="3">
    <source>
        <dbReference type="Google" id="ProtNLM"/>
    </source>
</evidence>
<evidence type="ECO:0000313" key="1">
    <source>
        <dbReference type="EMBL" id="BAV95358.1"/>
    </source>
</evidence>
<dbReference type="InterPro" id="IPR026265">
    <property type="entry name" value="LptC"/>
</dbReference>
<name>A0A1J1E7P6_9FLAO</name>
<dbReference type="Gene3D" id="2.60.450.10">
    <property type="entry name" value="Lipopolysaccharide (LPS) transport protein A like domain"/>
    <property type="match status" value="1"/>
</dbReference>
<keyword evidence="2" id="KW-1185">Reference proteome</keyword>
<gene>
    <name evidence="1" type="ORF">JBKA6_1345</name>
</gene>
<organism evidence="1 2">
    <name type="scientific">Ichthyobacterium seriolicida</name>
    <dbReference type="NCBI Taxonomy" id="242600"/>
    <lineage>
        <taxon>Bacteria</taxon>
        <taxon>Pseudomonadati</taxon>
        <taxon>Bacteroidota</taxon>
        <taxon>Flavobacteriia</taxon>
        <taxon>Flavobacteriales</taxon>
        <taxon>Ichthyobacteriaceae</taxon>
        <taxon>Ichthyobacterium</taxon>
    </lineage>
</organism>
<dbReference type="AlphaFoldDB" id="A0A1J1E7P6"/>